<dbReference type="PANTHER" id="PTHR30035">
    <property type="entry name" value="LIPOPROTEIN VACJ-RELATED"/>
    <property type="match status" value="1"/>
</dbReference>
<gene>
    <name evidence="3" type="primary">mlaA</name>
    <name evidence="3" type="ORF">TRM7557_00874</name>
</gene>
<evidence type="ECO:0000256" key="2">
    <source>
        <dbReference type="ARBA" id="ARBA00022729"/>
    </source>
</evidence>
<evidence type="ECO:0000313" key="4">
    <source>
        <dbReference type="Proteomes" id="UP000052022"/>
    </source>
</evidence>
<organism evidence="3 4">
    <name type="scientific">Tritonibacter multivorans</name>
    <dbReference type="NCBI Taxonomy" id="928856"/>
    <lineage>
        <taxon>Bacteria</taxon>
        <taxon>Pseudomonadati</taxon>
        <taxon>Pseudomonadota</taxon>
        <taxon>Alphaproteobacteria</taxon>
        <taxon>Rhodobacterales</taxon>
        <taxon>Paracoccaceae</taxon>
        <taxon>Tritonibacter</taxon>
    </lineage>
</organism>
<dbReference type="GO" id="GO:0120010">
    <property type="term" value="P:intermembrane phospholipid transfer"/>
    <property type="evidence" value="ECO:0007669"/>
    <property type="project" value="TreeGrafter"/>
</dbReference>
<dbReference type="AlphaFoldDB" id="A0A0P1G3G8"/>
<dbReference type="GO" id="GO:0016020">
    <property type="term" value="C:membrane"/>
    <property type="evidence" value="ECO:0007669"/>
    <property type="project" value="InterPro"/>
</dbReference>
<sequence length="265" mass="28327">MTAAPEQISTTDVVFSTKTAVRAGAVALLCLTSACATQNPEARAAGEIFDPYENTNRGIHKFNVAVDRYAFRPASKGYVAIVPPDMVTAFSNFAENLSMPGNAVNYLLQGDLKMAGTATARFMINTVLGVGGFGDAASDFGVAETRTDFGETLHAWGAGEGAYVELPLLGPSTSRDAVGTLVDFFTNPIGALENNPVENIDIYAEVVDRLGQRGTYSDTVDSILYDSADSYAQGRLIYLQNRRFELGQEDATSEVDPFELDTGGF</sequence>
<dbReference type="InterPro" id="IPR007428">
    <property type="entry name" value="MlaA"/>
</dbReference>
<dbReference type="STRING" id="928856.SAMN04488049_11253"/>
<keyword evidence="4" id="KW-1185">Reference proteome</keyword>
<dbReference type="OrthoDB" id="9785326at2"/>
<name>A0A0P1G3G8_9RHOB</name>
<dbReference type="EMBL" id="CYSD01000014">
    <property type="protein sequence ID" value="CUH76388.1"/>
    <property type="molecule type" value="Genomic_DNA"/>
</dbReference>
<evidence type="ECO:0000256" key="1">
    <source>
        <dbReference type="ARBA" id="ARBA00010634"/>
    </source>
</evidence>
<dbReference type="RefSeq" id="WP_058289005.1">
    <property type="nucleotide sequence ID" value="NZ_CYSD01000014.1"/>
</dbReference>
<keyword evidence="3" id="KW-0449">Lipoprotein</keyword>
<dbReference type="PRINTS" id="PR01805">
    <property type="entry name" value="VACJLIPOPROT"/>
</dbReference>
<proteinExistence type="inferred from homology"/>
<keyword evidence="2" id="KW-0732">Signal</keyword>
<dbReference type="Proteomes" id="UP000052022">
    <property type="component" value="Unassembled WGS sequence"/>
</dbReference>
<dbReference type="Pfam" id="PF04333">
    <property type="entry name" value="MlaA"/>
    <property type="match status" value="1"/>
</dbReference>
<protein>
    <submittedName>
        <fullName evidence="3">Putative phospholipid-binding lipoprotein MlaA</fullName>
    </submittedName>
</protein>
<comment type="similarity">
    <text evidence="1">Belongs to the MlaA family.</text>
</comment>
<dbReference type="PANTHER" id="PTHR30035:SF3">
    <property type="entry name" value="INTERMEMBRANE PHOSPHOLIPID TRANSPORT SYSTEM LIPOPROTEIN MLAA"/>
    <property type="match status" value="1"/>
</dbReference>
<evidence type="ECO:0000313" key="3">
    <source>
        <dbReference type="EMBL" id="CUH76388.1"/>
    </source>
</evidence>
<accession>A0A0P1G3G8</accession>
<reference evidence="3 4" key="1">
    <citation type="submission" date="2015-09" db="EMBL/GenBank/DDBJ databases">
        <authorList>
            <consortium name="Swine Surveillance"/>
        </authorList>
    </citation>
    <scope>NUCLEOTIDE SEQUENCE [LARGE SCALE GENOMIC DNA]</scope>
    <source>
        <strain evidence="3 4">CECT 7557</strain>
    </source>
</reference>